<feature type="domain" description="PDZ" evidence="2">
    <location>
        <begin position="373"/>
        <end position="439"/>
    </location>
</feature>
<feature type="compositionally biased region" description="Low complexity" evidence="1">
    <location>
        <begin position="219"/>
        <end position="237"/>
    </location>
</feature>
<gene>
    <name evidence="3" type="ORF">TeGR_g8230</name>
</gene>
<dbReference type="InterPro" id="IPR036034">
    <property type="entry name" value="PDZ_sf"/>
</dbReference>
<dbReference type="EMBL" id="BRYB01001252">
    <property type="protein sequence ID" value="GMI21604.1"/>
    <property type="molecule type" value="Genomic_DNA"/>
</dbReference>
<feature type="compositionally biased region" description="Low complexity" evidence="1">
    <location>
        <begin position="270"/>
        <end position="280"/>
    </location>
</feature>
<dbReference type="Proteomes" id="UP001165060">
    <property type="component" value="Unassembled WGS sequence"/>
</dbReference>
<evidence type="ECO:0000256" key="1">
    <source>
        <dbReference type="SAM" id="MobiDB-lite"/>
    </source>
</evidence>
<dbReference type="InterPro" id="IPR001478">
    <property type="entry name" value="PDZ"/>
</dbReference>
<feature type="compositionally biased region" description="Gly residues" evidence="1">
    <location>
        <begin position="159"/>
        <end position="169"/>
    </location>
</feature>
<evidence type="ECO:0000259" key="2">
    <source>
        <dbReference type="SMART" id="SM00228"/>
    </source>
</evidence>
<feature type="region of interest" description="Disordered" evidence="1">
    <location>
        <begin position="270"/>
        <end position="292"/>
    </location>
</feature>
<dbReference type="Gene3D" id="2.30.42.10">
    <property type="match status" value="1"/>
</dbReference>
<protein>
    <recommendedName>
        <fullName evidence="2">PDZ domain-containing protein</fullName>
    </recommendedName>
</protein>
<organism evidence="3 4">
    <name type="scientific">Tetraparma gracilis</name>
    <dbReference type="NCBI Taxonomy" id="2962635"/>
    <lineage>
        <taxon>Eukaryota</taxon>
        <taxon>Sar</taxon>
        <taxon>Stramenopiles</taxon>
        <taxon>Ochrophyta</taxon>
        <taxon>Bolidophyceae</taxon>
        <taxon>Parmales</taxon>
        <taxon>Triparmaceae</taxon>
        <taxon>Tetraparma</taxon>
    </lineage>
</organism>
<sequence>MNAPHSAPPAAAPAAAPPAFAVPMAAPPGQGPPVGFIPSLNSNNSIPPAPPPSSPSFGAPAGAVTGAVTAADLDFFSQAAPAQQPRALSPVAPALVPSRSPVASARATSPFAAPQVSFGQPPAQPQPFAPPQTGFGQGFVQPPAPQVAAPLEIPAPAGFGGGGFGGTHLQGGFSQHPPHLQGGFSAQPPHLQGGFPTPPHGFAPPQLQLVPSAPPTHPQQPVVQQQQPQQQQPQQLQLQQFVPPPNDQAVAALSSGFADFGVSAAPAVVRAPSGNPQQQEPAPPPEDDIFAGMDDVFGFGGNPGVSTKDLRANEGVFAPTLSKSFESDVDSDERPPGPLPEGKTLEIKIFAPILGVMFYTANELAETAFRNVSPDLIRQLSARPIVTFVASQGGAAQAGVEIGDICTSVNGVAVSTAKQAASEVRKGSRPLALTFLRADIAMSLDEGFHMVKYDTTDVRPPYKYSGWKPKYVVVGGIIAAPHMLMMYRSKVEYDIAVLEVTSQRRLSVKVKEFDLRSSHIVNDWNGAQLVHHKNMNSPLKYIVVVPMRGNPIKISAPTLQELESVHSAIRRVIKADTSRRGQQGAPQHDLAGTGSMDNTETFGNNAAQHATVRRSSLAGPAGTAQGRRVVHNGGGITNARRY</sequence>
<accession>A0ABQ6M8K2</accession>
<keyword evidence="4" id="KW-1185">Reference proteome</keyword>
<dbReference type="SUPFAM" id="SSF50156">
    <property type="entry name" value="PDZ domain-like"/>
    <property type="match status" value="1"/>
</dbReference>
<reference evidence="3 4" key="1">
    <citation type="journal article" date="2023" name="Commun. Biol.">
        <title>Genome analysis of Parmales, the sister group of diatoms, reveals the evolutionary specialization of diatoms from phago-mixotrophs to photoautotrophs.</title>
        <authorList>
            <person name="Ban H."/>
            <person name="Sato S."/>
            <person name="Yoshikawa S."/>
            <person name="Yamada K."/>
            <person name="Nakamura Y."/>
            <person name="Ichinomiya M."/>
            <person name="Sato N."/>
            <person name="Blanc-Mathieu R."/>
            <person name="Endo H."/>
            <person name="Kuwata A."/>
            <person name="Ogata H."/>
        </authorList>
    </citation>
    <scope>NUCLEOTIDE SEQUENCE [LARGE SCALE GENOMIC DNA]</scope>
</reference>
<dbReference type="SMART" id="SM00228">
    <property type="entry name" value="PDZ"/>
    <property type="match status" value="1"/>
</dbReference>
<evidence type="ECO:0000313" key="3">
    <source>
        <dbReference type="EMBL" id="GMI21604.1"/>
    </source>
</evidence>
<feature type="region of interest" description="Disordered" evidence="1">
    <location>
        <begin position="575"/>
        <end position="602"/>
    </location>
</feature>
<feature type="compositionally biased region" description="Low complexity" evidence="1">
    <location>
        <begin position="36"/>
        <end position="46"/>
    </location>
</feature>
<proteinExistence type="predicted"/>
<name>A0ABQ6M8K2_9STRA</name>
<feature type="region of interest" description="Disordered" evidence="1">
    <location>
        <begin position="159"/>
        <end position="237"/>
    </location>
</feature>
<comment type="caution">
    <text evidence="3">The sequence shown here is derived from an EMBL/GenBank/DDBJ whole genome shotgun (WGS) entry which is preliminary data.</text>
</comment>
<feature type="region of interest" description="Disordered" evidence="1">
    <location>
        <begin position="20"/>
        <end position="61"/>
    </location>
</feature>
<feature type="region of interest" description="Disordered" evidence="1">
    <location>
        <begin position="617"/>
        <end position="642"/>
    </location>
</feature>
<evidence type="ECO:0000313" key="4">
    <source>
        <dbReference type="Proteomes" id="UP001165060"/>
    </source>
</evidence>